<dbReference type="Proteomes" id="UP001193734">
    <property type="component" value="Unassembled WGS sequence"/>
</dbReference>
<feature type="signal peptide" evidence="1">
    <location>
        <begin position="1"/>
        <end position="19"/>
    </location>
</feature>
<evidence type="ECO:0000313" key="4">
    <source>
        <dbReference type="Proteomes" id="UP001193734"/>
    </source>
</evidence>
<sequence>MKIKRIPALSAAAISLAFAALTVACQNNSQTKESPLTTDSLTYESKSNNSEVSITVDFPTAGPTPLANIIREYISEELGGTYRNDINNPNSMLAYYGKGMEKNLKDMTVYDNRESMPTLSDSRSISKTYETDKFVVYTSRIETYYGGAHGMHTGTTATFRKSDGRRFGHEMLTGTNTESFKLLIKEGLKEYFKEDSKAPISDEDLKNMLLTEYSVDFLPLPQYAPALGKEGVTFTYQPYEIAPYAAGMPSFTVPYDKILPYLTATITDMIELHD</sequence>
<accession>A0ABX2AT09</accession>
<comment type="caution">
    <text evidence="3">The sequence shown here is derived from an EMBL/GenBank/DDBJ whole genome shotgun (WGS) entry which is preliminary data.</text>
</comment>
<evidence type="ECO:0000256" key="1">
    <source>
        <dbReference type="SAM" id="SignalP"/>
    </source>
</evidence>
<feature type="domain" description="DUF3298" evidence="2">
    <location>
        <begin position="193"/>
        <end position="256"/>
    </location>
</feature>
<organism evidence="3 4">
    <name type="scientific">Xylanibacter rodentium</name>
    <dbReference type="NCBI Taxonomy" id="2736289"/>
    <lineage>
        <taxon>Bacteria</taxon>
        <taxon>Pseudomonadati</taxon>
        <taxon>Bacteroidota</taxon>
        <taxon>Bacteroidia</taxon>
        <taxon>Bacteroidales</taxon>
        <taxon>Prevotellaceae</taxon>
        <taxon>Xylanibacter</taxon>
    </lineage>
</organism>
<protein>
    <submittedName>
        <fullName evidence="3">DUF3298 domain-containing protein</fullName>
    </submittedName>
</protein>
<dbReference type="Pfam" id="PF11738">
    <property type="entry name" value="DUF3298"/>
    <property type="match status" value="1"/>
</dbReference>
<dbReference type="InterPro" id="IPR037126">
    <property type="entry name" value="PdaC/RsiV-like_sf"/>
</dbReference>
<name>A0ABX2AT09_9BACT</name>
<evidence type="ECO:0000313" key="3">
    <source>
        <dbReference type="EMBL" id="NPE13691.1"/>
    </source>
</evidence>
<dbReference type="Gene3D" id="3.90.640.20">
    <property type="entry name" value="Heat-shock cognate protein, ATPase"/>
    <property type="match status" value="1"/>
</dbReference>
<gene>
    <name evidence="3" type="ORF">HPS55_05005</name>
</gene>
<dbReference type="GeneID" id="82157117"/>
<dbReference type="PROSITE" id="PS51257">
    <property type="entry name" value="PROKAR_LIPOPROTEIN"/>
    <property type="match status" value="1"/>
</dbReference>
<reference evidence="3 4" key="1">
    <citation type="submission" date="2020-05" db="EMBL/GenBank/DDBJ databases">
        <title>Distinct polysaccharide utilization as determinants for interspecies competition between intestinal Prevotella spp.</title>
        <authorList>
            <person name="Galvez E.J.C."/>
            <person name="Iljazovic A."/>
            <person name="Strowig T."/>
        </authorList>
    </citation>
    <scope>NUCLEOTIDE SEQUENCE [LARGE SCALE GENOMIC DNA]</scope>
    <source>
        <strain evidence="3 4">PROD</strain>
    </source>
</reference>
<proteinExistence type="predicted"/>
<dbReference type="EMBL" id="JABKKE010000006">
    <property type="protein sequence ID" value="NPE13691.1"/>
    <property type="molecule type" value="Genomic_DNA"/>
</dbReference>
<evidence type="ECO:0000259" key="2">
    <source>
        <dbReference type="Pfam" id="PF11738"/>
    </source>
</evidence>
<feature type="chain" id="PRO_5045225001" evidence="1">
    <location>
        <begin position="20"/>
        <end position="274"/>
    </location>
</feature>
<dbReference type="RefSeq" id="WP_172177012.1">
    <property type="nucleotide sequence ID" value="NZ_CASGIA010000002.1"/>
</dbReference>
<keyword evidence="1" id="KW-0732">Signal</keyword>
<keyword evidence="4" id="KW-1185">Reference proteome</keyword>
<dbReference type="Gene3D" id="3.30.565.40">
    <property type="entry name" value="Fervidobacterium nodosum Rt17-B1 like"/>
    <property type="match status" value="1"/>
</dbReference>
<dbReference type="InterPro" id="IPR021729">
    <property type="entry name" value="DUF3298"/>
</dbReference>